<accession>M8CCH5</accession>
<sequence length="116" mass="12670">MDSVREEATLVLGLAKGCSKIMAPLLRFLGDEAAMSLLVVLTTAYLTGVILDHFAAIVLAYLHLTATTPCKDLARFVVLVLAFVSAWLLLAVAFYFLAHRSSFWGKVLVLLAMRTI</sequence>
<reference evidence="1" key="1">
    <citation type="submission" date="2015-06" db="UniProtKB">
        <authorList>
            <consortium name="EnsemblPlants"/>
        </authorList>
    </citation>
    <scope>IDENTIFICATION</scope>
</reference>
<organism evidence="1">
    <name type="scientific">Aegilops tauschii</name>
    <name type="common">Tausch's goatgrass</name>
    <name type="synonym">Aegilops squarrosa</name>
    <dbReference type="NCBI Taxonomy" id="37682"/>
    <lineage>
        <taxon>Eukaryota</taxon>
        <taxon>Viridiplantae</taxon>
        <taxon>Streptophyta</taxon>
        <taxon>Embryophyta</taxon>
        <taxon>Tracheophyta</taxon>
        <taxon>Spermatophyta</taxon>
        <taxon>Magnoliopsida</taxon>
        <taxon>Liliopsida</taxon>
        <taxon>Poales</taxon>
        <taxon>Poaceae</taxon>
        <taxon>BOP clade</taxon>
        <taxon>Pooideae</taxon>
        <taxon>Triticodae</taxon>
        <taxon>Triticeae</taxon>
        <taxon>Triticinae</taxon>
        <taxon>Aegilops</taxon>
    </lineage>
</organism>
<evidence type="ECO:0000313" key="1">
    <source>
        <dbReference type="EnsemblPlants" id="EMT20811"/>
    </source>
</evidence>
<protein>
    <submittedName>
        <fullName evidence="1">Uncharacterized protein</fullName>
    </submittedName>
</protein>
<dbReference type="AlphaFoldDB" id="M8CCH5"/>
<dbReference type="EnsemblPlants" id="EMT20811">
    <property type="protein sequence ID" value="EMT20811"/>
    <property type="gene ID" value="F775_42353"/>
</dbReference>
<name>M8CCH5_AEGTA</name>
<proteinExistence type="predicted"/>